<comment type="caution">
    <text evidence="1">The sequence shown here is derived from an EMBL/GenBank/DDBJ whole genome shotgun (WGS) entry which is preliminary data.</text>
</comment>
<dbReference type="InterPro" id="IPR012337">
    <property type="entry name" value="RNaseH-like_sf"/>
</dbReference>
<gene>
    <name evidence="1" type="ORF">B0H16DRAFT_1732621</name>
</gene>
<dbReference type="GO" id="GO:0003676">
    <property type="term" value="F:nucleic acid binding"/>
    <property type="evidence" value="ECO:0007669"/>
    <property type="project" value="InterPro"/>
</dbReference>
<dbReference type="AlphaFoldDB" id="A0AAD7I1F8"/>
<name>A0AAD7I1F8_9AGAR</name>
<reference evidence="1" key="1">
    <citation type="submission" date="2023-03" db="EMBL/GenBank/DDBJ databases">
        <title>Massive genome expansion in bonnet fungi (Mycena s.s.) driven by repeated elements and novel gene families across ecological guilds.</title>
        <authorList>
            <consortium name="Lawrence Berkeley National Laboratory"/>
            <person name="Harder C.B."/>
            <person name="Miyauchi S."/>
            <person name="Viragh M."/>
            <person name="Kuo A."/>
            <person name="Thoen E."/>
            <person name="Andreopoulos B."/>
            <person name="Lu D."/>
            <person name="Skrede I."/>
            <person name="Drula E."/>
            <person name="Henrissat B."/>
            <person name="Morin E."/>
            <person name="Kohler A."/>
            <person name="Barry K."/>
            <person name="LaButti K."/>
            <person name="Morin E."/>
            <person name="Salamov A."/>
            <person name="Lipzen A."/>
            <person name="Mereny Z."/>
            <person name="Hegedus B."/>
            <person name="Baldrian P."/>
            <person name="Stursova M."/>
            <person name="Weitz H."/>
            <person name="Taylor A."/>
            <person name="Grigoriev I.V."/>
            <person name="Nagy L.G."/>
            <person name="Martin F."/>
            <person name="Kauserud H."/>
        </authorList>
    </citation>
    <scope>NUCLEOTIDE SEQUENCE</scope>
    <source>
        <strain evidence="1">CBHHK182m</strain>
    </source>
</reference>
<protein>
    <recommendedName>
        <fullName evidence="3">Reverse transcriptase zinc-binding domain-containing protein</fullName>
    </recommendedName>
</protein>
<dbReference type="InterPro" id="IPR036397">
    <property type="entry name" value="RNaseH_sf"/>
</dbReference>
<dbReference type="Proteomes" id="UP001215598">
    <property type="component" value="Unassembled WGS sequence"/>
</dbReference>
<accession>A0AAD7I1F8</accession>
<evidence type="ECO:0000313" key="1">
    <source>
        <dbReference type="EMBL" id="KAJ7732891.1"/>
    </source>
</evidence>
<dbReference type="Gene3D" id="3.30.420.10">
    <property type="entry name" value="Ribonuclease H-like superfamily/Ribonuclease H"/>
    <property type="match status" value="1"/>
</dbReference>
<proteinExistence type="predicted"/>
<organism evidence="1 2">
    <name type="scientific">Mycena metata</name>
    <dbReference type="NCBI Taxonomy" id="1033252"/>
    <lineage>
        <taxon>Eukaryota</taxon>
        <taxon>Fungi</taxon>
        <taxon>Dikarya</taxon>
        <taxon>Basidiomycota</taxon>
        <taxon>Agaricomycotina</taxon>
        <taxon>Agaricomycetes</taxon>
        <taxon>Agaricomycetidae</taxon>
        <taxon>Agaricales</taxon>
        <taxon>Marasmiineae</taxon>
        <taxon>Mycenaceae</taxon>
        <taxon>Mycena</taxon>
    </lineage>
</organism>
<evidence type="ECO:0008006" key="3">
    <source>
        <dbReference type="Google" id="ProtNLM"/>
    </source>
</evidence>
<keyword evidence="2" id="KW-1185">Reference proteome</keyword>
<dbReference type="EMBL" id="JARKIB010000142">
    <property type="protein sequence ID" value="KAJ7732891.1"/>
    <property type="molecule type" value="Genomic_DNA"/>
</dbReference>
<evidence type="ECO:0000313" key="2">
    <source>
        <dbReference type="Proteomes" id="UP001215598"/>
    </source>
</evidence>
<dbReference type="SUPFAM" id="SSF53098">
    <property type="entry name" value="Ribonuclease H-like"/>
    <property type="match status" value="1"/>
</dbReference>
<sequence length="397" mass="44106">MESKSGVGVWFGPDDARNVGVVLPADAHTSKYEAELVAVTITIRAVPTDTPVLLMSKTSSVSTSMSKHLRIWEDKGWSASVSASAPCRSAEDLARTAITEGTGPTLPVDNSGAPAIVGAKLSTMTQKLAYQSIRARKKTLIRKGTGEIMGLVQEAVKISNGRTPQESSVWKSVRHRDFTCQFRDFLWRAMHRSIRVGHYWAHIPGYEDRATCKHCDEEESLQHILVGCKRTGQALIWELASNLWVMRTGTPLPKPIFRGILGCGMTLIEAESKKKPSGPNRLYRLLISESCYLIWKLRNESVISNGGAEPSTSEVKNRWIHTMNDRLETDCYLATHTSQKDRAGVPPALVLRTWHKTLLEGENLPKDWLREPRVLVGILANGSDTFSPPSSRRDRHS</sequence>